<dbReference type="InterPro" id="IPR006311">
    <property type="entry name" value="TAT_signal"/>
</dbReference>
<comment type="caution">
    <text evidence="3">The sequence shown here is derived from an EMBL/GenBank/DDBJ whole genome shotgun (WGS) entry which is preliminary data.</text>
</comment>
<evidence type="ECO:0000313" key="4">
    <source>
        <dbReference type="Proteomes" id="UP000238762"/>
    </source>
</evidence>
<evidence type="ECO:0000256" key="1">
    <source>
        <dbReference type="ARBA" id="ARBA00023136"/>
    </source>
</evidence>
<dbReference type="GO" id="GO:0016787">
    <property type="term" value="F:hydrolase activity"/>
    <property type="evidence" value="ECO:0007669"/>
    <property type="project" value="InterPro"/>
</dbReference>
<keyword evidence="1" id="KW-0472">Membrane</keyword>
<dbReference type="Proteomes" id="UP000238762">
    <property type="component" value="Unassembled WGS sequence"/>
</dbReference>
<reference evidence="3 4" key="1">
    <citation type="submission" date="2018-02" db="EMBL/GenBank/DDBJ databases">
        <authorList>
            <person name="Cohen D.B."/>
            <person name="Kent A.D."/>
        </authorList>
    </citation>
    <scope>NUCLEOTIDE SEQUENCE [LARGE SCALE GENOMIC DNA]</scope>
    <source>
        <strain evidence="3 4">CCAP 1448/3</strain>
    </source>
</reference>
<feature type="domain" description="Dienelactone hydrolase" evidence="2">
    <location>
        <begin position="52"/>
        <end position="274"/>
    </location>
</feature>
<dbReference type="PANTHER" id="PTHR46623:SF6">
    <property type="entry name" value="ALPHA_BETA-HYDROLASES SUPERFAMILY PROTEIN"/>
    <property type="match status" value="1"/>
</dbReference>
<dbReference type="InterPro" id="IPR029058">
    <property type="entry name" value="AB_hydrolase_fold"/>
</dbReference>
<reference evidence="3 4" key="2">
    <citation type="submission" date="2018-03" db="EMBL/GenBank/DDBJ databases">
        <title>The ancient ancestry and fast evolution of plastids.</title>
        <authorList>
            <person name="Moore K.R."/>
            <person name="Magnabosco C."/>
            <person name="Momper L."/>
            <person name="Gold D.A."/>
            <person name="Bosak T."/>
            <person name="Fournier G.P."/>
        </authorList>
    </citation>
    <scope>NUCLEOTIDE SEQUENCE [LARGE SCALE GENOMIC DNA]</scope>
    <source>
        <strain evidence="3 4">CCAP 1448/3</strain>
    </source>
</reference>
<dbReference type="InterPro" id="IPR002925">
    <property type="entry name" value="Dienelactn_hydro"/>
</dbReference>
<name>A0A2T1C2T7_9CYAN</name>
<dbReference type="RefSeq" id="WP_106288967.1">
    <property type="nucleotide sequence ID" value="NZ_CAWNTC010000053.1"/>
</dbReference>
<evidence type="ECO:0000313" key="3">
    <source>
        <dbReference type="EMBL" id="PSB02580.1"/>
    </source>
</evidence>
<dbReference type="SUPFAM" id="SSF53474">
    <property type="entry name" value="alpha/beta-Hydrolases"/>
    <property type="match status" value="1"/>
</dbReference>
<gene>
    <name evidence="3" type="ORF">C7B64_12385</name>
</gene>
<dbReference type="OrthoDB" id="9787933at2"/>
<organism evidence="3 4">
    <name type="scientific">Merismopedia glauca CCAP 1448/3</name>
    <dbReference type="NCBI Taxonomy" id="1296344"/>
    <lineage>
        <taxon>Bacteria</taxon>
        <taxon>Bacillati</taxon>
        <taxon>Cyanobacteriota</taxon>
        <taxon>Cyanophyceae</taxon>
        <taxon>Synechococcales</taxon>
        <taxon>Merismopediaceae</taxon>
        <taxon>Merismopedia</taxon>
    </lineage>
</organism>
<keyword evidence="4" id="KW-1185">Reference proteome</keyword>
<dbReference type="PANTHER" id="PTHR46623">
    <property type="entry name" value="CARBOXYMETHYLENEBUTENOLIDASE-RELATED"/>
    <property type="match status" value="1"/>
</dbReference>
<dbReference type="PROSITE" id="PS51318">
    <property type="entry name" value="TAT"/>
    <property type="match status" value="1"/>
</dbReference>
<dbReference type="AlphaFoldDB" id="A0A2T1C2T7"/>
<dbReference type="Gene3D" id="3.40.50.1820">
    <property type="entry name" value="alpha/beta hydrolase"/>
    <property type="match status" value="1"/>
</dbReference>
<evidence type="ECO:0000259" key="2">
    <source>
        <dbReference type="Pfam" id="PF01738"/>
    </source>
</evidence>
<sequence>MKDITRRQFIIVTSLAAGFALAVQPIVAAVIKTSTRGLEAGEVKIPVADGEIPAYRAMPAKGKNFPVILVVQEIFGVHEHIRDICRRLAKLGYLAIAPELYARQGDVSQVTDIQEIISTVVSKVPDAQVMSDLDATVKWASASSKGNTNKLGITGFCWGGRIVWLYAAHNPKVKAGVAWYGRLVSEKTDLTPKHPIDIAKSLKVPVLGLYGAQDDGIPNDTVFQMRRLLRQGKSNSKIILYPNTPHGFNADYRPSYRQKEATDGWKRLRNWFKRNGVG</sequence>
<protein>
    <submittedName>
        <fullName evidence="3">Carboxymethylenebutenolidase</fullName>
    </submittedName>
</protein>
<proteinExistence type="predicted"/>
<dbReference type="EMBL" id="PVWJ01000055">
    <property type="protein sequence ID" value="PSB02580.1"/>
    <property type="molecule type" value="Genomic_DNA"/>
</dbReference>
<dbReference type="InterPro" id="IPR051049">
    <property type="entry name" value="Dienelactone_hydrolase-like"/>
</dbReference>
<dbReference type="Pfam" id="PF01738">
    <property type="entry name" value="DLH"/>
    <property type="match status" value="1"/>
</dbReference>
<accession>A0A2T1C2T7</accession>